<accession>A0AB39HMM6</accession>
<sequence>MDFNVNVFYDEVKAWISQCNQMAIQHGMHSNDFWIWITRSIGEICDKYDNNKLVVMQFAMMYEWLSDIYHNR</sequence>
<dbReference type="EMBL" id="CP162599">
    <property type="protein sequence ID" value="XDK31658.1"/>
    <property type="molecule type" value="Genomic_DNA"/>
</dbReference>
<dbReference type="AlphaFoldDB" id="A0AB39HMM6"/>
<dbReference type="RefSeq" id="WP_368652384.1">
    <property type="nucleotide sequence ID" value="NZ_CP162599.1"/>
</dbReference>
<name>A0AB39HMM6_9BACI</name>
<gene>
    <name evidence="1" type="ORF">AB4Y30_11535</name>
</gene>
<protein>
    <submittedName>
        <fullName evidence="1">Uncharacterized protein</fullName>
    </submittedName>
</protein>
<proteinExistence type="predicted"/>
<evidence type="ECO:0000313" key="1">
    <source>
        <dbReference type="EMBL" id="XDK31658.1"/>
    </source>
</evidence>
<organism evidence="1">
    <name type="scientific">Ornithinibacillus sp. 4-3</name>
    <dbReference type="NCBI Taxonomy" id="3231488"/>
    <lineage>
        <taxon>Bacteria</taxon>
        <taxon>Bacillati</taxon>
        <taxon>Bacillota</taxon>
        <taxon>Bacilli</taxon>
        <taxon>Bacillales</taxon>
        <taxon>Bacillaceae</taxon>
        <taxon>Ornithinibacillus</taxon>
    </lineage>
</organism>
<reference evidence="1" key="1">
    <citation type="submission" date="2024-07" db="EMBL/GenBank/DDBJ databases">
        <title>Halotolerant mesophilic bacterium Ornithinibacillus sp. 4-3, sp. nov., isolated from soil.</title>
        <authorList>
            <person name="Sidarenka A.V."/>
            <person name="Guliayeva D.E."/>
            <person name="Leanovich S.I."/>
            <person name="Hileuskaya K.S."/>
            <person name="Akhremchuk A.E."/>
            <person name="Sikolenko M.A."/>
            <person name="Valentovich L.N."/>
        </authorList>
    </citation>
    <scope>NUCLEOTIDE SEQUENCE</scope>
    <source>
        <strain evidence="1">4-3</strain>
    </source>
</reference>